<dbReference type="CDD" id="cd02516">
    <property type="entry name" value="CDP-ME_synthetase"/>
    <property type="match status" value="1"/>
</dbReference>
<dbReference type="HAMAP" id="MF_00108">
    <property type="entry name" value="IspD"/>
    <property type="match status" value="1"/>
</dbReference>
<evidence type="ECO:0000256" key="5">
    <source>
        <dbReference type="ARBA" id="ARBA00022695"/>
    </source>
</evidence>
<accession>A0A381RQ33</accession>
<dbReference type="GO" id="GO:0050518">
    <property type="term" value="F:2-C-methyl-D-erythritol 4-phosphate cytidylyltransferase activity"/>
    <property type="evidence" value="ECO:0007669"/>
    <property type="project" value="UniProtKB-EC"/>
</dbReference>
<dbReference type="Gene3D" id="3.90.550.10">
    <property type="entry name" value="Spore Coat Polysaccharide Biosynthesis Protein SpsA, Chain A"/>
    <property type="match status" value="1"/>
</dbReference>
<dbReference type="AlphaFoldDB" id="A0A381RQ33"/>
<name>A0A381RQ33_9ZZZZ</name>
<dbReference type="InterPro" id="IPR001228">
    <property type="entry name" value="IspD"/>
</dbReference>
<organism evidence="7">
    <name type="scientific">marine metagenome</name>
    <dbReference type="NCBI Taxonomy" id="408172"/>
    <lineage>
        <taxon>unclassified sequences</taxon>
        <taxon>metagenomes</taxon>
        <taxon>ecological metagenomes</taxon>
    </lineage>
</organism>
<dbReference type="NCBIfam" id="TIGR00453">
    <property type="entry name" value="ispD"/>
    <property type="match status" value="1"/>
</dbReference>
<dbReference type="EMBL" id="UINC01002116">
    <property type="protein sequence ID" value="SUZ93078.1"/>
    <property type="molecule type" value="Genomic_DNA"/>
</dbReference>
<sequence>MKVSAIIPAAGSGERFGEEKQFKLFSGRPLIFHTLKLFLQSDYIDEIIVAVPSANVDSTHRDVLSMSAGKPVKVVAGGTRRQDSVKNGIDVSDSHSTLVCIHDAARPFVTEDLIQRSISACEFADGAVVGIPSKDTVKFSENGLVKETLDREKIWLAQTPQCFHKNKLLQALYYAETENLTGTDESALMEAMGFSIKLVDGDSNNFKITTKDDWIRAEVVAARQAQGSVL</sequence>
<dbReference type="EC" id="2.7.7.60" evidence="3"/>
<protein>
    <recommendedName>
        <fullName evidence="3">2-C-methyl-D-erythritol 4-phosphate cytidylyltransferase</fullName>
        <ecNumber evidence="3">2.7.7.60</ecNumber>
    </recommendedName>
</protein>
<dbReference type="FunFam" id="3.90.550.10:FF:000003">
    <property type="entry name" value="2-C-methyl-D-erythritol 4-phosphate cytidylyltransferase"/>
    <property type="match status" value="1"/>
</dbReference>
<evidence type="ECO:0000256" key="6">
    <source>
        <dbReference type="ARBA" id="ARBA00023229"/>
    </source>
</evidence>
<dbReference type="SUPFAM" id="SSF53448">
    <property type="entry name" value="Nucleotide-diphospho-sugar transferases"/>
    <property type="match status" value="1"/>
</dbReference>
<evidence type="ECO:0000256" key="4">
    <source>
        <dbReference type="ARBA" id="ARBA00022679"/>
    </source>
</evidence>
<dbReference type="InterPro" id="IPR029044">
    <property type="entry name" value="Nucleotide-diphossugar_trans"/>
</dbReference>
<dbReference type="PANTHER" id="PTHR32125:SF4">
    <property type="entry name" value="2-C-METHYL-D-ERYTHRITOL 4-PHOSPHATE CYTIDYLYLTRANSFERASE, CHLOROPLASTIC"/>
    <property type="match status" value="1"/>
</dbReference>
<dbReference type="Pfam" id="PF01128">
    <property type="entry name" value="IspD"/>
    <property type="match status" value="1"/>
</dbReference>
<evidence type="ECO:0000256" key="2">
    <source>
        <dbReference type="ARBA" id="ARBA00009789"/>
    </source>
</evidence>
<dbReference type="UniPathway" id="UPA00056">
    <property type="reaction ID" value="UER00093"/>
</dbReference>
<dbReference type="InterPro" id="IPR018294">
    <property type="entry name" value="ISPD_synthase_CS"/>
</dbReference>
<evidence type="ECO:0000256" key="1">
    <source>
        <dbReference type="ARBA" id="ARBA00004787"/>
    </source>
</evidence>
<reference evidence="7" key="1">
    <citation type="submission" date="2018-05" db="EMBL/GenBank/DDBJ databases">
        <authorList>
            <person name="Lanie J.A."/>
            <person name="Ng W.-L."/>
            <person name="Kazmierczak K.M."/>
            <person name="Andrzejewski T.M."/>
            <person name="Davidsen T.M."/>
            <person name="Wayne K.J."/>
            <person name="Tettelin H."/>
            <person name="Glass J.I."/>
            <person name="Rusch D."/>
            <person name="Podicherti R."/>
            <person name="Tsui H.-C.T."/>
            <person name="Winkler M.E."/>
        </authorList>
    </citation>
    <scope>NUCLEOTIDE SEQUENCE</scope>
</reference>
<gene>
    <name evidence="7" type="ORF">METZ01_LOCUS45932</name>
</gene>
<dbReference type="PROSITE" id="PS01295">
    <property type="entry name" value="ISPD"/>
    <property type="match status" value="1"/>
</dbReference>
<proteinExistence type="inferred from homology"/>
<keyword evidence="4" id="KW-0808">Transferase</keyword>
<comment type="similarity">
    <text evidence="2">Belongs to the IspD/TarI cytidylyltransferase family. IspD subfamily.</text>
</comment>
<dbReference type="GO" id="GO:0019288">
    <property type="term" value="P:isopentenyl diphosphate biosynthetic process, methylerythritol 4-phosphate pathway"/>
    <property type="evidence" value="ECO:0007669"/>
    <property type="project" value="UniProtKB-UniPathway"/>
</dbReference>
<dbReference type="PANTHER" id="PTHR32125">
    <property type="entry name" value="2-C-METHYL-D-ERYTHRITOL 4-PHOSPHATE CYTIDYLYLTRANSFERASE, CHLOROPLASTIC"/>
    <property type="match status" value="1"/>
</dbReference>
<evidence type="ECO:0000313" key="7">
    <source>
        <dbReference type="EMBL" id="SUZ93078.1"/>
    </source>
</evidence>
<keyword evidence="6" id="KW-0414">Isoprene biosynthesis</keyword>
<comment type="pathway">
    <text evidence="1">Isoprenoid biosynthesis; isopentenyl diphosphate biosynthesis via DXP pathway; isopentenyl diphosphate from 1-deoxy-D-xylulose 5-phosphate: step 2/6.</text>
</comment>
<evidence type="ECO:0000256" key="3">
    <source>
        <dbReference type="ARBA" id="ARBA00012526"/>
    </source>
</evidence>
<keyword evidence="5" id="KW-0548">Nucleotidyltransferase</keyword>
<dbReference type="InterPro" id="IPR050088">
    <property type="entry name" value="IspD/TarI_cytidylyltransf_bact"/>
</dbReference>
<dbReference type="InterPro" id="IPR034683">
    <property type="entry name" value="IspD/TarI"/>
</dbReference>